<feature type="transmembrane region" description="Helical" evidence="1">
    <location>
        <begin position="336"/>
        <end position="354"/>
    </location>
</feature>
<feature type="transmembrane region" description="Helical" evidence="1">
    <location>
        <begin position="453"/>
        <end position="471"/>
    </location>
</feature>
<feature type="transmembrane region" description="Helical" evidence="1">
    <location>
        <begin position="225"/>
        <end position="242"/>
    </location>
</feature>
<evidence type="ECO:0000313" key="3">
    <source>
        <dbReference type="Proteomes" id="UP001230145"/>
    </source>
</evidence>
<reference evidence="2 3" key="1">
    <citation type="submission" date="2023-07" db="EMBL/GenBank/DDBJ databases">
        <title>Sequencing the genomes of 1000 actinobacteria strains.</title>
        <authorList>
            <person name="Klenk H.-P."/>
        </authorList>
    </citation>
    <scope>NUCLEOTIDE SEQUENCE [LARGE SCALE GENOMIC DNA]</scope>
    <source>
        <strain evidence="2 3">DSM 19515</strain>
    </source>
</reference>
<organism evidence="2 3">
    <name type="scientific">Trueperella abortisuis</name>
    <dbReference type="NCBI Taxonomy" id="445930"/>
    <lineage>
        <taxon>Bacteria</taxon>
        <taxon>Bacillati</taxon>
        <taxon>Actinomycetota</taxon>
        <taxon>Actinomycetes</taxon>
        <taxon>Actinomycetales</taxon>
        <taxon>Actinomycetaceae</taxon>
        <taxon>Trueperella</taxon>
    </lineage>
</organism>
<feature type="transmembrane region" description="Helical" evidence="1">
    <location>
        <begin position="391"/>
        <end position="409"/>
    </location>
</feature>
<dbReference type="Pfam" id="PF20176">
    <property type="entry name" value="DUF6541"/>
    <property type="match status" value="1"/>
</dbReference>
<dbReference type="InterPro" id="IPR046671">
    <property type="entry name" value="DUF6541"/>
</dbReference>
<comment type="caution">
    <text evidence="2">The sequence shown here is derived from an EMBL/GenBank/DDBJ whole genome shotgun (WGS) entry which is preliminary data.</text>
</comment>
<feature type="transmembrane region" description="Helical" evidence="1">
    <location>
        <begin position="491"/>
        <end position="509"/>
    </location>
</feature>
<keyword evidence="1" id="KW-0812">Transmembrane</keyword>
<gene>
    <name evidence="2" type="ORF">J2S45_000495</name>
</gene>
<evidence type="ECO:0000256" key="1">
    <source>
        <dbReference type="SAM" id="Phobius"/>
    </source>
</evidence>
<sequence length="703" mass="76493">MFLTAWAHAIPAFSLLLAVLVVPGFVNLLFLRISPRWSLLLSPAWSLAIYGVSGVIFGALELPWNLWSVIAFTVGTWVYSALLGAVVGKGATDPRHPDPWSRSSYLLLATGALLALLALVLPVLAQVAPDTLNMNSDPMYHYNGARAVEMNENASMLGGMAGLYGVLVKSITYPPAWAAVVALASTGPDVAIASHTLAYVVVPLLWVIGLAALGRVLFERRPAAAALVAPASLLFPVFPGYLTISTGFWPNSLALSILPTVMAFGVVAMRKVRLSDHRIRVGLRLALILLTAIAGASFAHPSVLFTLLWIGIPSAFVWGVGVVVRRVRHNADHKVTALIAAGLILSALVALLFFQQPRVQQYMSRPFTREFTDVPRRLITSIILSSSGTNLVLNLGLAALILIALAWGASRAVRAGQGWMLAAWVAQWLAILGSLLPIGFFTRVAGIWYHDTYRLLAVQTIFASLLISLAMHRLFELLGNRFAPLRKPSAWGSYIGGAAVVIFAGSLVLRVPSIYSELGTAFGKTQAIQSQEELDLIKSLDEYVAPGAPILGDPTTGIVYAPAFGDVASVWSQINVRDLDTDGNYLARSFNQIHTSKRVCEVLNYYGIRYFYEDAPTTFKDVDRREVMPGFYDVDTSGFTLLAQAGDAKLWEIDACGYEVPSLQRWNLYTRTRSYLETLTGNIPDNLPLQLRDGIHFVGPDIY</sequence>
<protein>
    <submittedName>
        <fullName evidence="2">Uncharacterized protein</fullName>
    </submittedName>
</protein>
<feature type="transmembrane region" description="Helical" evidence="1">
    <location>
        <begin position="106"/>
        <end position="128"/>
    </location>
</feature>
<feature type="transmembrane region" description="Helical" evidence="1">
    <location>
        <begin position="248"/>
        <end position="269"/>
    </location>
</feature>
<keyword evidence="1" id="KW-0472">Membrane</keyword>
<feature type="transmembrane region" description="Helical" evidence="1">
    <location>
        <begin position="281"/>
        <end position="299"/>
    </location>
</feature>
<dbReference type="EMBL" id="JAUSQL010000001">
    <property type="protein sequence ID" value="MDP9831816.1"/>
    <property type="molecule type" value="Genomic_DNA"/>
</dbReference>
<feature type="transmembrane region" description="Helical" evidence="1">
    <location>
        <begin position="66"/>
        <end position="86"/>
    </location>
</feature>
<evidence type="ECO:0000313" key="2">
    <source>
        <dbReference type="EMBL" id="MDP9831816.1"/>
    </source>
</evidence>
<keyword evidence="1" id="KW-1133">Transmembrane helix</keyword>
<name>A0ABT9PGH5_9ACTO</name>
<feature type="transmembrane region" description="Helical" evidence="1">
    <location>
        <begin position="37"/>
        <end position="60"/>
    </location>
</feature>
<proteinExistence type="predicted"/>
<feature type="transmembrane region" description="Helical" evidence="1">
    <location>
        <begin position="421"/>
        <end position="441"/>
    </location>
</feature>
<accession>A0ABT9PGH5</accession>
<dbReference type="RefSeq" id="WP_307634443.1">
    <property type="nucleotide sequence ID" value="NZ_JAUSQL010000001.1"/>
</dbReference>
<dbReference type="Proteomes" id="UP001230145">
    <property type="component" value="Unassembled WGS sequence"/>
</dbReference>
<keyword evidence="3" id="KW-1185">Reference proteome</keyword>
<feature type="transmembrane region" description="Helical" evidence="1">
    <location>
        <begin position="305"/>
        <end position="324"/>
    </location>
</feature>
<feature type="transmembrane region" description="Helical" evidence="1">
    <location>
        <begin position="6"/>
        <end position="30"/>
    </location>
</feature>
<feature type="transmembrane region" description="Helical" evidence="1">
    <location>
        <begin position="197"/>
        <end position="218"/>
    </location>
</feature>